<feature type="non-terminal residue" evidence="3">
    <location>
        <position position="61"/>
    </location>
</feature>
<protein>
    <submittedName>
        <fullName evidence="3">Uncharacterized protein</fullName>
    </submittedName>
</protein>
<dbReference type="Proteomes" id="UP000053864">
    <property type="component" value="Unassembled WGS sequence"/>
</dbReference>
<feature type="compositionally biased region" description="Basic residues" evidence="1">
    <location>
        <begin position="11"/>
        <end position="27"/>
    </location>
</feature>
<feature type="compositionally biased region" description="Basic and acidic residues" evidence="1">
    <location>
        <begin position="1"/>
        <end position="10"/>
    </location>
</feature>
<feature type="region of interest" description="Disordered" evidence="1">
    <location>
        <begin position="1"/>
        <end position="27"/>
    </location>
</feature>
<sequence length="61" mass="7052">MTIWKREYHDRGRRGLQGHTHGRHLAPHSQNRIHARHHLGQHLSMPKSTTASSKSTVKALR</sequence>
<dbReference type="EMBL" id="KI684026">
    <property type="protein sequence ID" value="ETK96696.1"/>
    <property type="molecule type" value="Genomic_DNA"/>
</dbReference>
<evidence type="ECO:0000313" key="4">
    <source>
        <dbReference type="Proteomes" id="UP000053864"/>
    </source>
</evidence>
<feature type="region of interest" description="Disordered" evidence="1">
    <location>
        <begin position="39"/>
        <end position="61"/>
    </location>
</feature>
<dbReference type="EMBL" id="KI670496">
    <property type="protein sequence ID" value="ETL50050.1"/>
    <property type="molecule type" value="Genomic_DNA"/>
</dbReference>
<reference evidence="2" key="1">
    <citation type="submission" date="2013-11" db="EMBL/GenBank/DDBJ databases">
        <title>The Genome Sequence of Phytophthora parasitica CJ02B3.</title>
        <authorList>
            <consortium name="The Broad Institute Genomics Platform"/>
            <person name="Russ C."/>
            <person name="Tyler B."/>
            <person name="Panabieres F."/>
            <person name="Shan W."/>
            <person name="Tripathy S."/>
            <person name="Grunwald N."/>
            <person name="Machado M."/>
            <person name="Johnson C.S."/>
            <person name="Arredondo F."/>
            <person name="Hong C."/>
            <person name="Coffey M."/>
            <person name="Young S.K."/>
            <person name="Zeng Q."/>
            <person name="Gargeya S."/>
            <person name="Fitzgerald M."/>
            <person name="Abouelleil A."/>
            <person name="Alvarado L."/>
            <person name="Chapman S.B."/>
            <person name="Gainer-Dewar J."/>
            <person name="Goldberg J."/>
            <person name="Griggs A."/>
            <person name="Gujja S."/>
            <person name="Hansen M."/>
            <person name="Howarth C."/>
            <person name="Imamovic A."/>
            <person name="Ireland A."/>
            <person name="Larimer J."/>
            <person name="McCowan C."/>
            <person name="Murphy C."/>
            <person name="Pearson M."/>
            <person name="Poon T.W."/>
            <person name="Priest M."/>
            <person name="Roberts A."/>
            <person name="Saif S."/>
            <person name="Shea T."/>
            <person name="Sykes S."/>
            <person name="Wortman J."/>
            <person name="Nusbaum C."/>
            <person name="Birren B."/>
        </authorList>
    </citation>
    <scope>NUCLEOTIDE SEQUENCE [LARGE SCALE GENOMIC DNA]</scope>
    <source>
        <strain evidence="2">CJ02B3</strain>
    </source>
</reference>
<organism evidence="3 4">
    <name type="scientific">Phytophthora nicotianae</name>
    <name type="common">Potato buckeye rot agent</name>
    <name type="synonym">Phytophthora parasitica</name>
    <dbReference type="NCBI Taxonomy" id="4792"/>
    <lineage>
        <taxon>Eukaryota</taxon>
        <taxon>Sar</taxon>
        <taxon>Stramenopiles</taxon>
        <taxon>Oomycota</taxon>
        <taxon>Peronosporomycetes</taxon>
        <taxon>Peronosporales</taxon>
        <taxon>Peronosporaceae</taxon>
        <taxon>Phytophthora</taxon>
    </lineage>
</organism>
<gene>
    <name evidence="2" type="ORF">L915_00651</name>
    <name evidence="3" type="ORF">L916_00652</name>
</gene>
<name>W2JUI7_PHYNI</name>
<proteinExistence type="predicted"/>
<dbReference type="AlphaFoldDB" id="W2JUI7"/>
<reference evidence="3 4" key="2">
    <citation type="submission" date="2013-11" db="EMBL/GenBank/DDBJ databases">
        <title>The Genome Sequence of Phytophthora parasitica CJ05E6.</title>
        <authorList>
            <consortium name="The Broad Institute Genomics Platform"/>
            <person name="Russ C."/>
            <person name="Tyler B."/>
            <person name="Panabieres F."/>
            <person name="Shan W."/>
            <person name="Tripathy S."/>
            <person name="Grunwald N."/>
            <person name="Machado M."/>
            <person name="Johnson C.S."/>
            <person name="Arredondo F."/>
            <person name="Hong C."/>
            <person name="Coffey M."/>
            <person name="Young S.K."/>
            <person name="Zeng Q."/>
            <person name="Gargeya S."/>
            <person name="Fitzgerald M."/>
            <person name="Abouelleil A."/>
            <person name="Alvarado L."/>
            <person name="Chapman S.B."/>
            <person name="Gainer-Dewar J."/>
            <person name="Goldberg J."/>
            <person name="Griggs A."/>
            <person name="Gujja S."/>
            <person name="Hansen M."/>
            <person name="Howarth C."/>
            <person name="Imamovic A."/>
            <person name="Ireland A."/>
            <person name="Larimer J."/>
            <person name="McCowan C."/>
            <person name="Murphy C."/>
            <person name="Pearson M."/>
            <person name="Poon T.W."/>
            <person name="Priest M."/>
            <person name="Roberts A."/>
            <person name="Saif S."/>
            <person name="Shea T."/>
            <person name="Sykes S."/>
            <person name="Wortman J."/>
            <person name="Nusbaum C."/>
            <person name="Birren B."/>
        </authorList>
    </citation>
    <scope>NUCLEOTIDE SEQUENCE [LARGE SCALE GENOMIC DNA]</scope>
    <source>
        <strain evidence="3 4">CJ05E6</strain>
    </source>
</reference>
<evidence type="ECO:0000313" key="2">
    <source>
        <dbReference type="EMBL" id="ETK96696.1"/>
    </source>
</evidence>
<evidence type="ECO:0000313" key="3">
    <source>
        <dbReference type="EMBL" id="ETL50050.1"/>
    </source>
</evidence>
<accession>W2JUI7</accession>
<dbReference type="Proteomes" id="UP000053236">
    <property type="component" value="Unassembled WGS sequence"/>
</dbReference>
<evidence type="ECO:0000256" key="1">
    <source>
        <dbReference type="SAM" id="MobiDB-lite"/>
    </source>
</evidence>
<feature type="compositionally biased region" description="Low complexity" evidence="1">
    <location>
        <begin position="47"/>
        <end position="61"/>
    </location>
</feature>